<dbReference type="RefSeq" id="XP_056508787.1">
    <property type="nucleotide sequence ID" value="XM_056658494.1"/>
</dbReference>
<protein>
    <submittedName>
        <fullName evidence="2">Uncharacterized protein</fullName>
    </submittedName>
</protein>
<evidence type="ECO:0000313" key="2">
    <source>
        <dbReference type="EMBL" id="KAJ5086662.1"/>
    </source>
</evidence>
<feature type="compositionally biased region" description="Basic residues" evidence="1">
    <location>
        <begin position="275"/>
        <end position="284"/>
    </location>
</feature>
<reference evidence="2" key="1">
    <citation type="submission" date="2022-11" db="EMBL/GenBank/DDBJ databases">
        <authorList>
            <person name="Petersen C."/>
        </authorList>
    </citation>
    <scope>NUCLEOTIDE SEQUENCE</scope>
    <source>
        <strain evidence="2">IBT 34128</strain>
    </source>
</reference>
<dbReference type="GeneID" id="81397663"/>
<dbReference type="AlphaFoldDB" id="A0A9W9ERH4"/>
<accession>A0A9W9ERH4</accession>
<reference evidence="2" key="2">
    <citation type="journal article" date="2023" name="IMA Fungus">
        <title>Comparative genomic study of the Penicillium genus elucidates a diverse pangenome and 15 lateral gene transfer events.</title>
        <authorList>
            <person name="Petersen C."/>
            <person name="Sorensen T."/>
            <person name="Nielsen M.R."/>
            <person name="Sondergaard T.E."/>
            <person name="Sorensen J.L."/>
            <person name="Fitzpatrick D.A."/>
            <person name="Frisvad J.C."/>
            <person name="Nielsen K.L."/>
        </authorList>
    </citation>
    <scope>NUCLEOTIDE SEQUENCE</scope>
    <source>
        <strain evidence="2">IBT 34128</strain>
    </source>
</reference>
<dbReference type="EMBL" id="JAPMSZ010000010">
    <property type="protein sequence ID" value="KAJ5086662.1"/>
    <property type="molecule type" value="Genomic_DNA"/>
</dbReference>
<evidence type="ECO:0000313" key="3">
    <source>
        <dbReference type="Proteomes" id="UP001141434"/>
    </source>
</evidence>
<organism evidence="2 3">
    <name type="scientific">Penicillium alfredii</name>
    <dbReference type="NCBI Taxonomy" id="1506179"/>
    <lineage>
        <taxon>Eukaryota</taxon>
        <taxon>Fungi</taxon>
        <taxon>Dikarya</taxon>
        <taxon>Ascomycota</taxon>
        <taxon>Pezizomycotina</taxon>
        <taxon>Eurotiomycetes</taxon>
        <taxon>Eurotiomycetidae</taxon>
        <taxon>Eurotiales</taxon>
        <taxon>Aspergillaceae</taxon>
        <taxon>Penicillium</taxon>
    </lineage>
</organism>
<feature type="compositionally biased region" description="Basic and acidic residues" evidence="1">
    <location>
        <begin position="216"/>
        <end position="231"/>
    </location>
</feature>
<feature type="region of interest" description="Disordered" evidence="1">
    <location>
        <begin position="134"/>
        <end position="192"/>
    </location>
</feature>
<name>A0A9W9ERH4_9EURO</name>
<keyword evidence="3" id="KW-1185">Reference proteome</keyword>
<feature type="compositionally biased region" description="Basic and acidic residues" evidence="1">
    <location>
        <begin position="134"/>
        <end position="146"/>
    </location>
</feature>
<feature type="region of interest" description="Disordered" evidence="1">
    <location>
        <begin position="205"/>
        <end position="284"/>
    </location>
</feature>
<proteinExistence type="predicted"/>
<feature type="compositionally biased region" description="Basic and acidic residues" evidence="1">
    <location>
        <begin position="90"/>
        <end position="99"/>
    </location>
</feature>
<evidence type="ECO:0000256" key="1">
    <source>
        <dbReference type="SAM" id="MobiDB-lite"/>
    </source>
</evidence>
<feature type="region of interest" description="Disordered" evidence="1">
    <location>
        <begin position="62"/>
        <end position="99"/>
    </location>
</feature>
<dbReference type="Proteomes" id="UP001141434">
    <property type="component" value="Unassembled WGS sequence"/>
</dbReference>
<comment type="caution">
    <text evidence="2">The sequence shown here is derived from an EMBL/GenBank/DDBJ whole genome shotgun (WGS) entry which is preliminary data.</text>
</comment>
<dbReference type="OrthoDB" id="191651at2759"/>
<gene>
    <name evidence="2" type="ORF">NUU61_007969</name>
</gene>
<sequence>MAEYWKSAIFIRDTPFEKSQHEASAKHQSSLKRFLRDIHKGNEIQQKEAQRAKSEVERLRQTVAGGSSAADKTGGDVVSQKRTTVPAPKPAERTASIEDRKKQMAQLAEMGIAIPQKYRADMALAGDWQTMSETKIESQDAEDMKASTESVGVRKRKHEGGDEDVEHALGPLVSKGWGSTTKVYPGAQDDADLDALLVSTKDIKKTKTSTPAAEPEDQKQEPVIAAKKEDEAAGPGAPETEQSTDAKTEESGETPAPPVAEKPEIDEPAPEVVFKKRKPKVMKK</sequence>